<accession>A0A1E5G0T2</accession>
<feature type="transmembrane region" description="Helical" evidence="6">
    <location>
        <begin position="81"/>
        <end position="102"/>
    </location>
</feature>
<dbReference type="Proteomes" id="UP000094296">
    <property type="component" value="Unassembled WGS sequence"/>
</dbReference>
<protein>
    <recommendedName>
        <fullName evidence="6">TVP38/TMEM64 family membrane protein</fullName>
    </recommendedName>
</protein>
<evidence type="ECO:0000256" key="1">
    <source>
        <dbReference type="ARBA" id="ARBA00004651"/>
    </source>
</evidence>
<keyword evidence="9" id="KW-1185">Reference proteome</keyword>
<name>A0A1E5G0T2_9FIRM</name>
<reference evidence="8 9" key="1">
    <citation type="submission" date="2016-09" db="EMBL/GenBank/DDBJ databases">
        <title>Draft genome sequence for the type strain of Desulfuribacillus alkaliarsenatis AHT28, an obligately anaerobic, sulfidogenic bacterium isolated from Russian soda lake sediments.</title>
        <authorList>
            <person name="Abin C.A."/>
            <person name="Hollibaugh J.T."/>
        </authorList>
    </citation>
    <scope>NUCLEOTIDE SEQUENCE [LARGE SCALE GENOMIC DNA]</scope>
    <source>
        <strain evidence="8 9">AHT28</strain>
    </source>
</reference>
<evidence type="ECO:0000256" key="3">
    <source>
        <dbReference type="ARBA" id="ARBA00022692"/>
    </source>
</evidence>
<comment type="subcellular location">
    <subcellularLocation>
        <location evidence="1 6">Cell membrane</location>
        <topology evidence="1 6">Multi-pass membrane protein</topology>
    </subcellularLocation>
</comment>
<dbReference type="PANTHER" id="PTHR12677">
    <property type="entry name" value="GOLGI APPARATUS MEMBRANE PROTEIN TVP38-RELATED"/>
    <property type="match status" value="1"/>
</dbReference>
<comment type="similarity">
    <text evidence="6">Belongs to the TVP38/TMEM64 family.</text>
</comment>
<dbReference type="AlphaFoldDB" id="A0A1E5G0T2"/>
<dbReference type="InterPro" id="IPR015414">
    <property type="entry name" value="TMEM64"/>
</dbReference>
<evidence type="ECO:0000256" key="4">
    <source>
        <dbReference type="ARBA" id="ARBA00022989"/>
    </source>
</evidence>
<evidence type="ECO:0000313" key="8">
    <source>
        <dbReference type="EMBL" id="OEF96516.1"/>
    </source>
</evidence>
<keyword evidence="5 6" id="KW-0472">Membrane</keyword>
<evidence type="ECO:0000256" key="2">
    <source>
        <dbReference type="ARBA" id="ARBA00022475"/>
    </source>
</evidence>
<evidence type="ECO:0000256" key="6">
    <source>
        <dbReference type="RuleBase" id="RU366058"/>
    </source>
</evidence>
<dbReference type="InterPro" id="IPR032816">
    <property type="entry name" value="VTT_dom"/>
</dbReference>
<sequence length="219" mass="24471">MNKKGVWLKVSIVIALVVVLSVINIMYIDISPASFSDWLANFPVLAPVIFLGLYIVRTFFLFPITIFYITGGIAFGALEATLYAAIGGTIGAIIMYALSRYFDFDVLLKKYTGRRIKNIQEQLEQNGFMYIFLLRNVPIANYDLISYAAGASSVPFGQFVLGTFFGSIPMAYLYGYIGFSFGQGEYYQGIIITIIVLVATLISVRYMKRQQKKRSATKG</sequence>
<comment type="caution">
    <text evidence="6">Lacks conserved residue(s) required for the propagation of feature annotation.</text>
</comment>
<comment type="caution">
    <text evidence="8">The sequence shown here is derived from an EMBL/GenBank/DDBJ whole genome shotgun (WGS) entry which is preliminary data.</text>
</comment>
<gene>
    <name evidence="8" type="ORF">BHF68_07640</name>
</gene>
<organism evidence="8 9">
    <name type="scientific">Desulfuribacillus alkaliarsenatis</name>
    <dbReference type="NCBI Taxonomy" id="766136"/>
    <lineage>
        <taxon>Bacteria</taxon>
        <taxon>Bacillati</taxon>
        <taxon>Bacillota</taxon>
        <taxon>Desulfuribacillia</taxon>
        <taxon>Desulfuribacillales</taxon>
        <taxon>Desulfuribacillaceae</taxon>
        <taxon>Desulfuribacillus</taxon>
    </lineage>
</organism>
<feature type="transmembrane region" description="Helical" evidence="6">
    <location>
        <begin position="48"/>
        <end position="69"/>
    </location>
</feature>
<dbReference type="EMBL" id="MIJE01000031">
    <property type="protein sequence ID" value="OEF96516.1"/>
    <property type="molecule type" value="Genomic_DNA"/>
</dbReference>
<keyword evidence="2 6" id="KW-1003">Cell membrane</keyword>
<keyword evidence="3 6" id="KW-0812">Transmembrane</keyword>
<dbReference type="PANTHER" id="PTHR12677:SF59">
    <property type="entry name" value="GOLGI APPARATUS MEMBRANE PROTEIN TVP38-RELATED"/>
    <property type="match status" value="1"/>
</dbReference>
<dbReference type="GO" id="GO:0005886">
    <property type="term" value="C:plasma membrane"/>
    <property type="evidence" value="ECO:0007669"/>
    <property type="project" value="UniProtKB-SubCell"/>
</dbReference>
<proteinExistence type="inferred from homology"/>
<feature type="domain" description="VTT" evidence="7">
    <location>
        <begin position="62"/>
        <end position="178"/>
    </location>
</feature>
<dbReference type="RefSeq" id="WP_069643525.1">
    <property type="nucleotide sequence ID" value="NZ_MIJE01000031.1"/>
</dbReference>
<feature type="transmembrane region" description="Helical" evidence="6">
    <location>
        <begin position="186"/>
        <end position="204"/>
    </location>
</feature>
<evidence type="ECO:0000313" key="9">
    <source>
        <dbReference type="Proteomes" id="UP000094296"/>
    </source>
</evidence>
<evidence type="ECO:0000259" key="7">
    <source>
        <dbReference type="Pfam" id="PF09335"/>
    </source>
</evidence>
<keyword evidence="4 6" id="KW-1133">Transmembrane helix</keyword>
<dbReference type="STRING" id="766136.BHF68_07640"/>
<evidence type="ECO:0000256" key="5">
    <source>
        <dbReference type="ARBA" id="ARBA00023136"/>
    </source>
</evidence>
<dbReference type="Pfam" id="PF09335">
    <property type="entry name" value="VTT_dom"/>
    <property type="match status" value="1"/>
</dbReference>
<feature type="transmembrane region" description="Helical" evidence="6">
    <location>
        <begin position="7"/>
        <end position="28"/>
    </location>
</feature>